<evidence type="ECO:0000256" key="1">
    <source>
        <dbReference type="ARBA" id="ARBA00001968"/>
    </source>
</evidence>
<dbReference type="PANTHER" id="PTHR23080">
    <property type="entry name" value="THAP DOMAIN PROTEIN"/>
    <property type="match status" value="1"/>
</dbReference>
<dbReference type="InterPro" id="IPR027806">
    <property type="entry name" value="HARBI1_dom"/>
</dbReference>
<keyword evidence="2" id="KW-0479">Metal-binding</keyword>
<dbReference type="AlphaFoldDB" id="A0A816F8W1"/>
<evidence type="ECO:0000313" key="6">
    <source>
        <dbReference type="Proteomes" id="UP000663834"/>
    </source>
</evidence>
<feature type="domain" description="Transposase Helix-turn-helix" evidence="4">
    <location>
        <begin position="139"/>
        <end position="187"/>
    </location>
</feature>
<dbReference type="InterPro" id="IPR027805">
    <property type="entry name" value="Transposase_HTH_dom"/>
</dbReference>
<evidence type="ECO:0000256" key="2">
    <source>
        <dbReference type="ARBA" id="ARBA00022723"/>
    </source>
</evidence>
<feature type="domain" description="DDE Tnp4" evidence="3">
    <location>
        <begin position="216"/>
        <end position="371"/>
    </location>
</feature>
<evidence type="ECO:0008006" key="7">
    <source>
        <dbReference type="Google" id="ProtNLM"/>
    </source>
</evidence>
<organism evidence="5 6">
    <name type="scientific">Rotaria magnacalcarata</name>
    <dbReference type="NCBI Taxonomy" id="392030"/>
    <lineage>
        <taxon>Eukaryota</taxon>
        <taxon>Metazoa</taxon>
        <taxon>Spiralia</taxon>
        <taxon>Gnathifera</taxon>
        <taxon>Rotifera</taxon>
        <taxon>Eurotatoria</taxon>
        <taxon>Bdelloidea</taxon>
        <taxon>Philodinida</taxon>
        <taxon>Philodinidae</taxon>
        <taxon>Rotaria</taxon>
    </lineage>
</organism>
<dbReference type="Pfam" id="PF13613">
    <property type="entry name" value="HTH_Tnp_4"/>
    <property type="match status" value="1"/>
</dbReference>
<reference evidence="5" key="1">
    <citation type="submission" date="2021-02" db="EMBL/GenBank/DDBJ databases">
        <authorList>
            <person name="Nowell W R."/>
        </authorList>
    </citation>
    <scope>NUCLEOTIDE SEQUENCE</scope>
</reference>
<dbReference type="Pfam" id="PF13359">
    <property type="entry name" value="DDE_Tnp_4"/>
    <property type="match status" value="1"/>
</dbReference>
<name>A0A816F8W1_9BILA</name>
<dbReference type="EMBL" id="CAJNOW010017690">
    <property type="protein sequence ID" value="CAF1659507.1"/>
    <property type="molecule type" value="Genomic_DNA"/>
</dbReference>
<accession>A0A816F8W1</accession>
<evidence type="ECO:0000259" key="4">
    <source>
        <dbReference type="Pfam" id="PF13613"/>
    </source>
</evidence>
<dbReference type="GO" id="GO:0046872">
    <property type="term" value="F:metal ion binding"/>
    <property type="evidence" value="ECO:0007669"/>
    <property type="project" value="UniProtKB-KW"/>
</dbReference>
<comment type="caution">
    <text evidence="5">The sequence shown here is derived from an EMBL/GenBank/DDBJ whole genome shotgun (WGS) entry which is preliminary data.</text>
</comment>
<gene>
    <name evidence="5" type="ORF">KQP761_LOCUS31721</name>
</gene>
<proteinExistence type="predicted"/>
<protein>
    <recommendedName>
        <fullName evidence="7">Transposase</fullName>
    </recommendedName>
</protein>
<evidence type="ECO:0000313" key="5">
    <source>
        <dbReference type="EMBL" id="CAF1659507.1"/>
    </source>
</evidence>
<sequence length="381" mass="44265">MSSPLVEWHCPRCQSTIADRRKHCTTCHSMLRWTCIGSGRSGIYTHFFRHRDNCIHCTSEMEDKPQQVEEKQIAIQQLRNLNNEQRPWSEWDRSDQSCIHHTWHDIEQIHQLYSICEQSLINYCLHRTKQQSDNVKTSSLSPMNLLVVTLWYLKHYHSERYIATEVYLSPSTIHRMVTEIVDILHSCVYSELVSLPIDMESSNTAHEPEEHHKIIVDSTSIAVPRPGDSEQRKAYFHSKSATNYAIKVQIACDFNHRIVHVSECYRGSVHDITILRESGLLEHVNDSVQIIADKAYVGEEFVITPKGKSYRRELTTEDKSYNYDINRARAAIENINQRIKTYAILGSIYRGTINDFDKITKISQVVCALCNLNLVKHPIRK</sequence>
<dbReference type="OrthoDB" id="10026766at2759"/>
<comment type="cofactor">
    <cofactor evidence="1">
        <name>a divalent metal cation</name>
        <dbReference type="ChEBI" id="CHEBI:60240"/>
    </cofactor>
</comment>
<dbReference type="Proteomes" id="UP000663834">
    <property type="component" value="Unassembled WGS sequence"/>
</dbReference>
<evidence type="ECO:0000259" key="3">
    <source>
        <dbReference type="Pfam" id="PF13359"/>
    </source>
</evidence>